<comment type="cofactor">
    <cofactor evidence="2">
        <name>Zn(2+)</name>
        <dbReference type="ChEBI" id="CHEBI:29105"/>
    </cofactor>
</comment>
<evidence type="ECO:0000256" key="5">
    <source>
        <dbReference type="ARBA" id="ARBA00012384"/>
    </source>
</evidence>
<accession>A0ABV5UV53</accession>
<evidence type="ECO:0000256" key="9">
    <source>
        <dbReference type="ARBA" id="ARBA00022723"/>
    </source>
</evidence>
<evidence type="ECO:0000313" key="18">
    <source>
        <dbReference type="EMBL" id="MFB9716094.1"/>
    </source>
</evidence>
<evidence type="ECO:0000256" key="12">
    <source>
        <dbReference type="ARBA" id="ARBA00023277"/>
    </source>
</evidence>
<keyword evidence="7 14" id="KW-0808">Transferase</keyword>
<sequence length="384" mass="41745">MTRLTSTRLADGRELIYFDDAGSPEREPSLLEDHRDLPPRAEPGEVRYDTLSGEWVAVAAHRQSRTHLPPAEQCPICPTTSRNASEIPAPDYDVVVFENRFPSLGPAVGRIPAAPAWGTAGPAYGRCEVVSFTPSHTGSFAELGETRARTVIEAWSHRTEALSALPGIQQVFPFENRGADIGVTLHHPHGQIYAYPYVTPRAASLGAAASRHFDASKGRESLTSSILNAERQDGSRMVLESGHFSAYVPFAARWPLEVHLVPHRQVPDLAALSGEERDELAHVYLELLKRVDALYPTPTPYISAWHQAPLDAALRPSGHLHLQLTSPRRAADKLKYLAGSEAAMGAFINDATPESAAERLRAVAGDSVTRGRETAHTLPEGAST</sequence>
<evidence type="ECO:0000259" key="16">
    <source>
        <dbReference type="Pfam" id="PF01087"/>
    </source>
</evidence>
<feature type="region of interest" description="Disordered" evidence="15">
    <location>
        <begin position="19"/>
        <end position="43"/>
    </location>
</feature>
<evidence type="ECO:0000259" key="17">
    <source>
        <dbReference type="Pfam" id="PF02744"/>
    </source>
</evidence>
<feature type="region of interest" description="Disordered" evidence="15">
    <location>
        <begin position="364"/>
        <end position="384"/>
    </location>
</feature>
<dbReference type="PANTHER" id="PTHR11943:SF1">
    <property type="entry name" value="GALACTOSE-1-PHOSPHATE URIDYLYLTRANSFERASE"/>
    <property type="match status" value="1"/>
</dbReference>
<comment type="catalytic activity">
    <reaction evidence="1 14">
        <text>alpha-D-galactose 1-phosphate + UDP-alpha-D-glucose = alpha-D-glucose 1-phosphate + UDP-alpha-D-galactose</text>
        <dbReference type="Rhea" id="RHEA:13989"/>
        <dbReference type="ChEBI" id="CHEBI:58336"/>
        <dbReference type="ChEBI" id="CHEBI:58601"/>
        <dbReference type="ChEBI" id="CHEBI:58885"/>
        <dbReference type="ChEBI" id="CHEBI:66914"/>
        <dbReference type="EC" id="2.7.7.12"/>
    </reaction>
</comment>
<evidence type="ECO:0000256" key="2">
    <source>
        <dbReference type="ARBA" id="ARBA00001947"/>
    </source>
</evidence>
<evidence type="ECO:0000256" key="8">
    <source>
        <dbReference type="ARBA" id="ARBA00022695"/>
    </source>
</evidence>
<name>A0ABV5UV53_9MICC</name>
<evidence type="ECO:0000256" key="10">
    <source>
        <dbReference type="ARBA" id="ARBA00022833"/>
    </source>
</evidence>
<dbReference type="NCBIfam" id="TIGR00209">
    <property type="entry name" value="galT_1"/>
    <property type="match status" value="1"/>
</dbReference>
<dbReference type="SUPFAM" id="SSF54197">
    <property type="entry name" value="HIT-like"/>
    <property type="match status" value="2"/>
</dbReference>
<evidence type="ECO:0000256" key="4">
    <source>
        <dbReference type="ARBA" id="ARBA00010951"/>
    </source>
</evidence>
<dbReference type="GO" id="GO:0008108">
    <property type="term" value="F:UDP-glucose:hexose-1-phosphate uridylyltransferase activity"/>
    <property type="evidence" value="ECO:0007669"/>
    <property type="project" value="UniProtKB-EC"/>
</dbReference>
<evidence type="ECO:0000256" key="13">
    <source>
        <dbReference type="NCBIfam" id="TIGR00209"/>
    </source>
</evidence>
<dbReference type="EC" id="2.7.7.12" evidence="5 13"/>
<proteinExistence type="inferred from homology"/>
<dbReference type="InterPro" id="IPR001937">
    <property type="entry name" value="GalP_UDPtransf1"/>
</dbReference>
<evidence type="ECO:0000256" key="15">
    <source>
        <dbReference type="SAM" id="MobiDB-lite"/>
    </source>
</evidence>
<evidence type="ECO:0000256" key="11">
    <source>
        <dbReference type="ARBA" id="ARBA00023144"/>
    </source>
</evidence>
<keyword evidence="8 14" id="KW-0548">Nucleotidyltransferase</keyword>
<dbReference type="PIRSF" id="PIRSF000808">
    <property type="entry name" value="GalT"/>
    <property type="match status" value="1"/>
</dbReference>
<keyword evidence="10" id="KW-0862">Zinc</keyword>
<dbReference type="EMBL" id="JBHMBH010000041">
    <property type="protein sequence ID" value="MFB9716094.1"/>
    <property type="molecule type" value="Genomic_DNA"/>
</dbReference>
<dbReference type="PROSITE" id="PS00117">
    <property type="entry name" value="GAL_P_UDP_TRANSF_I"/>
    <property type="match status" value="1"/>
</dbReference>
<evidence type="ECO:0000256" key="1">
    <source>
        <dbReference type="ARBA" id="ARBA00001107"/>
    </source>
</evidence>
<feature type="compositionally biased region" description="Basic and acidic residues" evidence="15">
    <location>
        <begin position="23"/>
        <end position="43"/>
    </location>
</feature>
<evidence type="ECO:0000256" key="14">
    <source>
        <dbReference type="RuleBase" id="RU000506"/>
    </source>
</evidence>
<keyword evidence="9 14" id="KW-0479">Metal-binding</keyword>
<comment type="caution">
    <text evidence="18">The sequence shown here is derived from an EMBL/GenBank/DDBJ whole genome shotgun (WGS) entry which is preliminary data.</text>
</comment>
<comment type="pathway">
    <text evidence="3 14">Carbohydrate metabolism; galactose metabolism.</text>
</comment>
<reference evidence="18 19" key="1">
    <citation type="submission" date="2024-09" db="EMBL/GenBank/DDBJ databases">
        <authorList>
            <person name="Sun Q."/>
            <person name="Mori K."/>
        </authorList>
    </citation>
    <scope>NUCLEOTIDE SEQUENCE [LARGE SCALE GENOMIC DNA]</scope>
    <source>
        <strain evidence="18 19">JCM 13519</strain>
    </source>
</reference>
<dbReference type="RefSeq" id="WP_345048204.1">
    <property type="nucleotide sequence ID" value="NZ_BAABED010000001.1"/>
</dbReference>
<organism evidence="18 19">
    <name type="scientific">Arthrobacter methylotrophus</name>
    <dbReference type="NCBI Taxonomy" id="121291"/>
    <lineage>
        <taxon>Bacteria</taxon>
        <taxon>Bacillati</taxon>
        <taxon>Actinomycetota</taxon>
        <taxon>Actinomycetes</taxon>
        <taxon>Micrococcales</taxon>
        <taxon>Micrococcaceae</taxon>
        <taxon>Arthrobacter</taxon>
    </lineage>
</organism>
<dbReference type="Proteomes" id="UP001589536">
    <property type="component" value="Unassembled WGS sequence"/>
</dbReference>
<evidence type="ECO:0000256" key="3">
    <source>
        <dbReference type="ARBA" id="ARBA00004947"/>
    </source>
</evidence>
<dbReference type="Pfam" id="PF02744">
    <property type="entry name" value="GalP_UDP_tr_C"/>
    <property type="match status" value="1"/>
</dbReference>
<protein>
    <recommendedName>
        <fullName evidence="6 13">Galactose-1-phosphate uridylyltransferase</fullName>
        <ecNumber evidence="5 13">2.7.7.12</ecNumber>
    </recommendedName>
</protein>
<dbReference type="InterPro" id="IPR005849">
    <property type="entry name" value="GalP_Utransf_N"/>
</dbReference>
<evidence type="ECO:0000256" key="7">
    <source>
        <dbReference type="ARBA" id="ARBA00022679"/>
    </source>
</evidence>
<comment type="similarity">
    <text evidence="4 14">Belongs to the galactose-1-phosphate uridylyltransferase type 1 family.</text>
</comment>
<keyword evidence="12 14" id="KW-0119">Carbohydrate metabolism</keyword>
<feature type="domain" description="Galactose-1-phosphate uridyl transferase C-terminal" evidence="17">
    <location>
        <begin position="219"/>
        <end position="364"/>
    </location>
</feature>
<dbReference type="InterPro" id="IPR036265">
    <property type="entry name" value="HIT-like_sf"/>
</dbReference>
<dbReference type="InterPro" id="IPR019779">
    <property type="entry name" value="GalP_UDPtransf1_His-AS"/>
</dbReference>
<feature type="domain" description="Galactose-1-phosphate uridyl transferase N-terminal" evidence="16">
    <location>
        <begin position="46"/>
        <end position="198"/>
    </location>
</feature>
<dbReference type="Gene3D" id="3.30.428.10">
    <property type="entry name" value="HIT-like"/>
    <property type="match status" value="2"/>
</dbReference>
<keyword evidence="19" id="KW-1185">Reference proteome</keyword>
<keyword evidence="11 14" id="KW-0299">Galactose metabolism</keyword>
<gene>
    <name evidence="18" type="primary">galT</name>
    <name evidence="18" type="ORF">ACFFPI_18520</name>
</gene>
<evidence type="ECO:0000256" key="6">
    <source>
        <dbReference type="ARBA" id="ARBA00016340"/>
    </source>
</evidence>
<dbReference type="Pfam" id="PF01087">
    <property type="entry name" value="GalP_UDP_transf"/>
    <property type="match status" value="1"/>
</dbReference>
<dbReference type="PANTHER" id="PTHR11943">
    <property type="entry name" value="GALACTOSE-1-PHOSPHATE URIDYLYLTRANSFERASE"/>
    <property type="match status" value="1"/>
</dbReference>
<dbReference type="InterPro" id="IPR005850">
    <property type="entry name" value="GalP_Utransf_C"/>
</dbReference>
<evidence type="ECO:0000313" key="19">
    <source>
        <dbReference type="Proteomes" id="UP001589536"/>
    </source>
</evidence>